<accession>A0A8H9HSL6</accession>
<gene>
    <name evidence="2" type="ORF">GCM10010502_42210</name>
</gene>
<dbReference type="Proteomes" id="UP000610124">
    <property type="component" value="Unassembled WGS sequence"/>
</dbReference>
<proteinExistence type="predicted"/>
<dbReference type="AlphaFoldDB" id="A0A8H9HSL6"/>
<evidence type="ECO:0000259" key="1">
    <source>
        <dbReference type="Pfam" id="PF13751"/>
    </source>
</evidence>
<feature type="domain" description="Transposase DDE" evidence="1">
    <location>
        <begin position="9"/>
        <end position="75"/>
    </location>
</feature>
<reference evidence="2" key="2">
    <citation type="submission" date="2020-09" db="EMBL/GenBank/DDBJ databases">
        <authorList>
            <person name="Sun Q."/>
            <person name="Ohkuma M."/>
        </authorList>
    </citation>
    <scope>NUCLEOTIDE SEQUENCE</scope>
    <source>
        <strain evidence="2">JCM 4434</strain>
    </source>
</reference>
<dbReference type="EMBL" id="BMUB01000009">
    <property type="protein sequence ID" value="GGU85505.1"/>
    <property type="molecule type" value="Genomic_DNA"/>
</dbReference>
<comment type="caution">
    <text evidence="2">The sequence shown here is derived from an EMBL/GenBank/DDBJ whole genome shotgun (WGS) entry which is preliminary data.</text>
</comment>
<dbReference type="InterPro" id="IPR025668">
    <property type="entry name" value="Tnp_DDE_dom"/>
</dbReference>
<evidence type="ECO:0000313" key="3">
    <source>
        <dbReference type="Proteomes" id="UP000610124"/>
    </source>
</evidence>
<name>A0A8H9HSL6_KITAU</name>
<reference evidence="2" key="1">
    <citation type="journal article" date="2014" name="Int. J. Syst. Evol. Microbiol.">
        <title>Complete genome sequence of Corynebacterium casei LMG S-19264T (=DSM 44701T), isolated from a smear-ripened cheese.</title>
        <authorList>
            <consortium name="US DOE Joint Genome Institute (JGI-PGF)"/>
            <person name="Walter F."/>
            <person name="Albersmeier A."/>
            <person name="Kalinowski J."/>
            <person name="Ruckert C."/>
        </authorList>
    </citation>
    <scope>NUCLEOTIDE SEQUENCE</scope>
    <source>
        <strain evidence="2">JCM 4434</strain>
    </source>
</reference>
<dbReference type="GeneID" id="97490644"/>
<evidence type="ECO:0000313" key="2">
    <source>
        <dbReference type="EMBL" id="GGU85505.1"/>
    </source>
</evidence>
<dbReference type="Pfam" id="PF13751">
    <property type="entry name" value="DDE_Tnp_1_6"/>
    <property type="match status" value="1"/>
</dbReference>
<protein>
    <recommendedName>
        <fullName evidence="1">Transposase DDE domain-containing protein</fullName>
    </recommendedName>
</protein>
<organism evidence="2 3">
    <name type="scientific">Kitasatospora aureofaciens</name>
    <name type="common">Streptomyces aureofaciens</name>
    <dbReference type="NCBI Taxonomy" id="1894"/>
    <lineage>
        <taxon>Bacteria</taxon>
        <taxon>Bacillati</taxon>
        <taxon>Actinomycetota</taxon>
        <taxon>Actinomycetes</taxon>
        <taxon>Kitasatosporales</taxon>
        <taxon>Streptomycetaceae</taxon>
        <taxon>Kitasatospora</taxon>
    </lineage>
</organism>
<sequence length="105" mass="11802">MHHRCLPLGRVLEIHPEPIHIARTRVQAEQDTPEWREAYQARAGIEGTVSQAVRGPGLRRSRYQGLATTHLQNVLIGWPSTTAQTDRRPTRIHALCTQHDIATAA</sequence>
<dbReference type="RefSeq" id="WP_157846587.1">
    <property type="nucleotide sequence ID" value="NZ_BMUB01000009.1"/>
</dbReference>